<evidence type="ECO:0008006" key="8">
    <source>
        <dbReference type="Google" id="ProtNLM"/>
    </source>
</evidence>
<dbReference type="PANTHER" id="PTHR10730">
    <property type="entry name" value="PROCOLLAGEN-LYSINE,2-OXOGLUTARATE 5-DIOXYGENASE/GLYCOSYLTRANSFERASE 25 FAMILY MEMBER"/>
    <property type="match status" value="1"/>
</dbReference>
<dbReference type="RefSeq" id="XP_070918069.1">
    <property type="nucleotide sequence ID" value="XM_071061968.1"/>
</dbReference>
<keyword evidence="7" id="KW-1185">Reference proteome</keyword>
<dbReference type="PANTHER" id="PTHR10730:SF53">
    <property type="entry name" value="GLYCOSYLTRANSFERASE 25 FAMILY MEMBER"/>
    <property type="match status" value="1"/>
</dbReference>
<evidence type="ECO:0000256" key="5">
    <source>
        <dbReference type="SAM" id="SignalP"/>
    </source>
</evidence>
<feature type="signal peptide" evidence="5">
    <location>
        <begin position="1"/>
        <end position="25"/>
    </location>
</feature>
<evidence type="ECO:0000256" key="2">
    <source>
        <dbReference type="ARBA" id="ARBA00022676"/>
    </source>
</evidence>
<organism evidence="6 7">
    <name type="scientific">Madurella fahalii</name>
    <dbReference type="NCBI Taxonomy" id="1157608"/>
    <lineage>
        <taxon>Eukaryota</taxon>
        <taxon>Fungi</taxon>
        <taxon>Dikarya</taxon>
        <taxon>Ascomycota</taxon>
        <taxon>Pezizomycotina</taxon>
        <taxon>Sordariomycetes</taxon>
        <taxon>Sordariomycetidae</taxon>
        <taxon>Sordariales</taxon>
        <taxon>Sordariales incertae sedis</taxon>
        <taxon>Madurella</taxon>
    </lineage>
</organism>
<feature type="chain" id="PRO_5046179516" description="Glycosyltransferase family 25 protein" evidence="5">
    <location>
        <begin position="26"/>
        <end position="434"/>
    </location>
</feature>
<dbReference type="InterPro" id="IPR050757">
    <property type="entry name" value="Collagen_mod_GT25"/>
</dbReference>
<evidence type="ECO:0000313" key="7">
    <source>
        <dbReference type="Proteomes" id="UP001628179"/>
    </source>
</evidence>
<gene>
    <name evidence="6" type="ORF">MFIFM68171_06548</name>
</gene>
<accession>A0ABQ0GF01</accession>
<dbReference type="CDD" id="cd06532">
    <property type="entry name" value="Glyco_transf_25"/>
    <property type="match status" value="1"/>
</dbReference>
<sequence>MPLRPRNVAVLIILVITLFLWFKHSRPSSVSSLHYLVKSSKTSTDILNATLGFQSIFTINLPSRTDRRDAMTLAAALSGLDITWIDGVASTDVPDKVLPGGDTTMKGGNRGSWRAHMNALQRIVEHNVTSALILEDDADWDIRLKAQMQIFAHAARAFTQPRHRRGGGDPLSSQYRDHPSPSVPITHLPSLPNPQLTPYGDAWDVLWLGHCGTSFPSGAPPNSINTAPASPLRVAIPADPTVPAPQHLKPHPFALADPLAELYPPHTRVVHLSNGTTCTQAYAVSQRGARKLLYRFGLAERLTKGWDLVLGDWCDGAYRPSSVAGGDGDDDGEDGDGGGRGNGKGLPVCVTVQPPLFSHHYGAGGGGKSDISAPGGGFLRVGEGRMGKGMTPYVRWSVRLNMGRLVEAGSGDVEGLVVDQWGEREEGTLGRLGS</sequence>
<evidence type="ECO:0000313" key="6">
    <source>
        <dbReference type="EMBL" id="GAB1316338.1"/>
    </source>
</evidence>
<keyword evidence="5" id="KW-0732">Signal</keyword>
<evidence type="ECO:0000256" key="1">
    <source>
        <dbReference type="ARBA" id="ARBA00006721"/>
    </source>
</evidence>
<dbReference type="InterPro" id="IPR002654">
    <property type="entry name" value="Glyco_trans_25"/>
</dbReference>
<dbReference type="GeneID" id="98177291"/>
<feature type="region of interest" description="Disordered" evidence="4">
    <location>
        <begin position="160"/>
        <end position="179"/>
    </location>
</feature>
<reference evidence="6 7" key="1">
    <citation type="submission" date="2024-09" db="EMBL/GenBank/DDBJ databases">
        <title>Itraconazole resistance in Madurella fahalii resulting from another homologue of gene encoding cytochrome P450 14-alpha sterol demethylase (CYP51).</title>
        <authorList>
            <person name="Yoshioka I."/>
            <person name="Fahal A.H."/>
            <person name="Kaneko S."/>
            <person name="Yaguchi T."/>
        </authorList>
    </citation>
    <scope>NUCLEOTIDE SEQUENCE [LARGE SCALE GENOMIC DNA]</scope>
    <source>
        <strain evidence="6 7">IFM 68171</strain>
    </source>
</reference>
<proteinExistence type="inferred from homology"/>
<evidence type="ECO:0000256" key="4">
    <source>
        <dbReference type="SAM" id="MobiDB-lite"/>
    </source>
</evidence>
<evidence type="ECO:0000256" key="3">
    <source>
        <dbReference type="ARBA" id="ARBA00022679"/>
    </source>
</evidence>
<feature type="compositionally biased region" description="Acidic residues" evidence="4">
    <location>
        <begin position="327"/>
        <end position="336"/>
    </location>
</feature>
<comment type="similarity">
    <text evidence="1">Belongs to the glycosyltransferase 25 family.</text>
</comment>
<dbReference type="Proteomes" id="UP001628179">
    <property type="component" value="Unassembled WGS sequence"/>
</dbReference>
<comment type="caution">
    <text evidence="6">The sequence shown here is derived from an EMBL/GenBank/DDBJ whole genome shotgun (WGS) entry which is preliminary data.</text>
</comment>
<keyword evidence="3" id="KW-0808">Transferase</keyword>
<name>A0ABQ0GF01_9PEZI</name>
<feature type="region of interest" description="Disordered" evidence="4">
    <location>
        <begin position="321"/>
        <end position="345"/>
    </location>
</feature>
<protein>
    <recommendedName>
        <fullName evidence="8">Glycosyltransferase family 25 protein</fullName>
    </recommendedName>
</protein>
<dbReference type="EMBL" id="BAAFSV010000003">
    <property type="protein sequence ID" value="GAB1316338.1"/>
    <property type="molecule type" value="Genomic_DNA"/>
</dbReference>
<keyword evidence="2" id="KW-0328">Glycosyltransferase</keyword>